<evidence type="ECO:0000313" key="4">
    <source>
        <dbReference type="Proteomes" id="UP000092555"/>
    </source>
</evidence>
<evidence type="ECO:0000256" key="1">
    <source>
        <dbReference type="SAM" id="Coils"/>
    </source>
</evidence>
<dbReference type="Proteomes" id="UP000092555">
    <property type="component" value="Unassembled WGS sequence"/>
</dbReference>
<feature type="compositionally biased region" description="Low complexity" evidence="2">
    <location>
        <begin position="235"/>
        <end position="245"/>
    </location>
</feature>
<dbReference type="OrthoDB" id="3995760at2759"/>
<proteinExistence type="predicted"/>
<keyword evidence="1" id="KW-0175">Coiled coil</keyword>
<gene>
    <name evidence="3" type="ORF">METBIDRAFT_55357</name>
</gene>
<feature type="coiled-coil region" evidence="1">
    <location>
        <begin position="89"/>
        <end position="187"/>
    </location>
</feature>
<feature type="compositionally biased region" description="Polar residues" evidence="2">
    <location>
        <begin position="354"/>
        <end position="377"/>
    </location>
</feature>
<evidence type="ECO:0000256" key="2">
    <source>
        <dbReference type="SAM" id="MobiDB-lite"/>
    </source>
</evidence>
<reference evidence="3 4" key="1">
    <citation type="submission" date="2016-05" db="EMBL/GenBank/DDBJ databases">
        <title>Comparative genomics of biotechnologically important yeasts.</title>
        <authorList>
            <consortium name="DOE Joint Genome Institute"/>
            <person name="Riley R."/>
            <person name="Haridas S."/>
            <person name="Wolfe K.H."/>
            <person name="Lopes M.R."/>
            <person name="Hittinger C.T."/>
            <person name="Goker M."/>
            <person name="Salamov A."/>
            <person name="Wisecaver J."/>
            <person name="Long T.M."/>
            <person name="Aerts A.L."/>
            <person name="Barry K."/>
            <person name="Choi C."/>
            <person name="Clum A."/>
            <person name="Coughlan A.Y."/>
            <person name="Deshpande S."/>
            <person name="Douglass A.P."/>
            <person name="Hanson S.J."/>
            <person name="Klenk H.-P."/>
            <person name="LaButti K."/>
            <person name="Lapidus A."/>
            <person name="Lindquist E."/>
            <person name="Lipzen A."/>
            <person name="Meier-kolthoff J.P."/>
            <person name="Ohm R.A."/>
            <person name="Otillar R.P."/>
            <person name="Pangilinan J."/>
            <person name="Peng Y."/>
            <person name="Rokas A."/>
            <person name="Rosa C.A."/>
            <person name="Scheuner C."/>
            <person name="Sibirny A.A."/>
            <person name="Slot J.C."/>
            <person name="Stielow J.B."/>
            <person name="Sun H."/>
            <person name="Kurtzman C.P."/>
            <person name="Blackwell M."/>
            <person name="Grigoriev I.V."/>
            <person name="Jeffries T.W."/>
        </authorList>
    </citation>
    <scope>NUCLEOTIDE SEQUENCE [LARGE SCALE GENOMIC DNA]</scope>
    <source>
        <strain evidence="3 4">NRRL YB-4993</strain>
    </source>
</reference>
<name>A0A1A0HAZ8_9ASCO</name>
<feature type="compositionally biased region" description="Low complexity" evidence="2">
    <location>
        <begin position="32"/>
        <end position="57"/>
    </location>
</feature>
<comment type="caution">
    <text evidence="3">The sequence shown here is derived from an EMBL/GenBank/DDBJ whole genome shotgun (WGS) entry which is preliminary data.</text>
</comment>
<keyword evidence="4" id="KW-1185">Reference proteome</keyword>
<dbReference type="GeneID" id="30031271"/>
<feature type="region of interest" description="Disordered" evidence="2">
    <location>
        <begin position="1"/>
        <end position="67"/>
    </location>
</feature>
<protein>
    <submittedName>
        <fullName evidence="3">Uncharacterized protein</fullName>
    </submittedName>
</protein>
<feature type="region of interest" description="Disordered" evidence="2">
    <location>
        <begin position="221"/>
        <end position="245"/>
    </location>
</feature>
<organism evidence="3 4">
    <name type="scientific">Metschnikowia bicuspidata var. bicuspidata NRRL YB-4993</name>
    <dbReference type="NCBI Taxonomy" id="869754"/>
    <lineage>
        <taxon>Eukaryota</taxon>
        <taxon>Fungi</taxon>
        <taxon>Dikarya</taxon>
        <taxon>Ascomycota</taxon>
        <taxon>Saccharomycotina</taxon>
        <taxon>Pichiomycetes</taxon>
        <taxon>Metschnikowiaceae</taxon>
        <taxon>Metschnikowia</taxon>
    </lineage>
</organism>
<dbReference type="STRING" id="869754.A0A1A0HAZ8"/>
<dbReference type="RefSeq" id="XP_018711567.1">
    <property type="nucleotide sequence ID" value="XM_018858295.1"/>
</dbReference>
<sequence>MSFYAQLPNGASPARATPRAPKTPLVSAEPLAPNTPQGAATPQAPRTPRPSRFFGSPGPSPLKTGTPEHALQKQCADLYAQLSAKTAQCQHAEDELARHHLLVDELAQKAQALDRRVRALEDERRKATDLHKQELALYQDMVDDLQRQAARATQRLDQDRRVHEAWVREHEDKHAVLAKRCRALQSNFELERNLKAVLIEQIEFLTKERDIYFQTMLATSHGDSARGPSETTHTHSGLHLDSDSDGSVHGTHLLGSLAELARPEVFDSSSPIKDHAHDYLESSLGFHFPASNPAQAAPLLPQTASASRRYSLPASERKALHPMPNASFDDDFVLSPLKLTPHPNSSYFEADSSGPASHTRPSSVTNKRYSGSRANHSRYNSHDIVPIKVEFEMLDQLIRSASAPDKHHLQHLSSVAETNPIQDSDMAFMRLNGYTGPLKRDSLMTDSSKRSSFMSDINILSGDITKQEITKLKFELQSLKLHNEKLLSYIGFELQKQKKNIKKLSSKQNLRPKPSAQKIEYSDAKLIEKLREMLINKKRVLRSVSINPILSTKYCAPKNSLLQPLVGLGVFCNQPEDEDDFFFKSHFISSLKKDDCDDYGFLKHNCKYNLRVLLKKNQEYSEYNDEQTVKKHKSQTFRSTRNHEREFDNLGADIDDIDDIDDADVYNSNLELTDDWESEGSLVSDIDYDKLNRFNQMKYLILGKEHMKMAKRSESIADENLKYKFLTIAIGIVIVGIKFTTHPHQQLTAN</sequence>
<accession>A0A1A0HAZ8</accession>
<feature type="compositionally biased region" description="Low complexity" evidence="2">
    <location>
        <begin position="11"/>
        <end position="24"/>
    </location>
</feature>
<evidence type="ECO:0000313" key="3">
    <source>
        <dbReference type="EMBL" id="OBA21057.1"/>
    </source>
</evidence>
<feature type="region of interest" description="Disordered" evidence="2">
    <location>
        <begin position="345"/>
        <end position="377"/>
    </location>
</feature>
<dbReference type="EMBL" id="LXTC01000003">
    <property type="protein sequence ID" value="OBA21057.1"/>
    <property type="molecule type" value="Genomic_DNA"/>
</dbReference>
<dbReference type="AlphaFoldDB" id="A0A1A0HAZ8"/>